<dbReference type="Proteomes" id="UP001501600">
    <property type="component" value="Unassembled WGS sequence"/>
</dbReference>
<evidence type="ECO:0000313" key="1">
    <source>
        <dbReference type="EMBL" id="GAA5188680.1"/>
    </source>
</evidence>
<dbReference type="EMBL" id="BAABLF010000005">
    <property type="protein sequence ID" value="GAA5188680.1"/>
    <property type="molecule type" value="Genomic_DNA"/>
</dbReference>
<name>A0ABP9RYJ5_9GAMM</name>
<gene>
    <name evidence="1" type="ORF">GCM10025772_09220</name>
</gene>
<accession>A0ABP9RYJ5</accession>
<protein>
    <submittedName>
        <fullName evidence="1">Uncharacterized protein</fullName>
    </submittedName>
</protein>
<dbReference type="RefSeq" id="WP_345315869.1">
    <property type="nucleotide sequence ID" value="NZ_BAABLF010000005.1"/>
</dbReference>
<sequence length="55" mass="6074">MTVTINGATVTIAYPVHSISVHKNRVAFEDAQGGKHAELNSAQQRRDFIDLLTHN</sequence>
<comment type="caution">
    <text evidence="1">The sequence shown here is derived from an EMBL/GenBank/DDBJ whole genome shotgun (WGS) entry which is preliminary data.</text>
</comment>
<reference evidence="2" key="1">
    <citation type="journal article" date="2019" name="Int. J. Syst. Evol. Microbiol.">
        <title>The Global Catalogue of Microorganisms (GCM) 10K type strain sequencing project: providing services to taxonomists for standard genome sequencing and annotation.</title>
        <authorList>
            <consortium name="The Broad Institute Genomics Platform"/>
            <consortium name="The Broad Institute Genome Sequencing Center for Infectious Disease"/>
            <person name="Wu L."/>
            <person name="Ma J."/>
        </authorList>
    </citation>
    <scope>NUCLEOTIDE SEQUENCE [LARGE SCALE GENOMIC DNA]</scope>
    <source>
        <strain evidence="2">JCM 18720</strain>
    </source>
</reference>
<evidence type="ECO:0000313" key="2">
    <source>
        <dbReference type="Proteomes" id="UP001501600"/>
    </source>
</evidence>
<organism evidence="1 2">
    <name type="scientific">Ferrimonas gelatinilytica</name>
    <dbReference type="NCBI Taxonomy" id="1255257"/>
    <lineage>
        <taxon>Bacteria</taxon>
        <taxon>Pseudomonadati</taxon>
        <taxon>Pseudomonadota</taxon>
        <taxon>Gammaproteobacteria</taxon>
        <taxon>Alteromonadales</taxon>
        <taxon>Ferrimonadaceae</taxon>
        <taxon>Ferrimonas</taxon>
    </lineage>
</organism>
<proteinExistence type="predicted"/>
<keyword evidence="2" id="KW-1185">Reference proteome</keyword>